<evidence type="ECO:0000313" key="4">
    <source>
        <dbReference type="EMBL" id="GKH01470.1"/>
    </source>
</evidence>
<dbReference type="Gene3D" id="2.40.260.10">
    <property type="entry name" value="Sortase"/>
    <property type="match status" value="1"/>
</dbReference>
<feature type="active site" description="Acyl-thioester intermediate" evidence="2">
    <location>
        <position position="237"/>
    </location>
</feature>
<proteinExistence type="predicted"/>
<evidence type="ECO:0000256" key="3">
    <source>
        <dbReference type="SAM" id="SignalP"/>
    </source>
</evidence>
<reference evidence="4" key="1">
    <citation type="submission" date="2022-01" db="EMBL/GenBank/DDBJ databases">
        <title>Novel bile acid biosynthetic pathways are enriched in the microbiome of centenarians.</title>
        <authorList>
            <person name="Sato Y."/>
            <person name="Atarashi K."/>
            <person name="Plichta R.D."/>
            <person name="Arai Y."/>
            <person name="Sasajima S."/>
            <person name="Kearney M.S."/>
            <person name="Suda W."/>
            <person name="Takeshita K."/>
            <person name="Sasaki T."/>
            <person name="Okamoto S."/>
            <person name="Skelly N.A."/>
            <person name="Okamura Y."/>
            <person name="Vlamakis H."/>
            <person name="Li Y."/>
            <person name="Tanoue T."/>
            <person name="Takei H."/>
            <person name="Nittono H."/>
            <person name="Narushima S."/>
            <person name="Irie J."/>
            <person name="Itoh H."/>
            <person name="Moriya K."/>
            <person name="Sugiura Y."/>
            <person name="Suematsu M."/>
            <person name="Moritoki N."/>
            <person name="Shibata S."/>
            <person name="Littman R.D."/>
            <person name="Fischbach A.M."/>
            <person name="Uwamino Y."/>
            <person name="Inoue T."/>
            <person name="Honda A."/>
            <person name="Hattori M."/>
            <person name="Murai T."/>
            <person name="Xavier J.R."/>
            <person name="Hirose N."/>
            <person name="Honda K."/>
        </authorList>
    </citation>
    <scope>NUCLEOTIDE SEQUENCE</scope>
    <source>
        <strain evidence="4">CE91-St55</strain>
    </source>
</reference>
<organism evidence="4 5">
    <name type="scientific">Hungatella hathewayi</name>
    <dbReference type="NCBI Taxonomy" id="154046"/>
    <lineage>
        <taxon>Bacteria</taxon>
        <taxon>Bacillati</taxon>
        <taxon>Bacillota</taxon>
        <taxon>Clostridia</taxon>
        <taxon>Lachnospirales</taxon>
        <taxon>Lachnospiraceae</taxon>
        <taxon>Hungatella</taxon>
    </lineage>
</organism>
<evidence type="ECO:0000256" key="2">
    <source>
        <dbReference type="PIRSR" id="PIRSR605754-1"/>
    </source>
</evidence>
<evidence type="ECO:0000313" key="5">
    <source>
        <dbReference type="Proteomes" id="UP001055091"/>
    </source>
</evidence>
<dbReference type="InterPro" id="IPR005754">
    <property type="entry name" value="Sortase"/>
</dbReference>
<feature type="chain" id="PRO_5041419581" description="Sortase B" evidence="3">
    <location>
        <begin position="21"/>
        <end position="256"/>
    </location>
</feature>
<dbReference type="Pfam" id="PF04203">
    <property type="entry name" value="Sortase"/>
    <property type="match status" value="1"/>
</dbReference>
<feature type="signal peptide" evidence="3">
    <location>
        <begin position="1"/>
        <end position="20"/>
    </location>
</feature>
<gene>
    <name evidence="4" type="ORF">CE91St55_34510</name>
</gene>
<dbReference type="EMBL" id="BQNJ01000001">
    <property type="protein sequence ID" value="GKH01470.1"/>
    <property type="molecule type" value="Genomic_DNA"/>
</dbReference>
<dbReference type="InterPro" id="IPR009835">
    <property type="entry name" value="SrtB"/>
</dbReference>
<name>A0AA37JMW9_9FIRM</name>
<dbReference type="InterPro" id="IPR023365">
    <property type="entry name" value="Sortase_dom-sf"/>
</dbReference>
<protein>
    <recommendedName>
        <fullName evidence="6">Sortase B</fullName>
    </recommendedName>
</protein>
<dbReference type="NCBIfam" id="TIGR03064">
    <property type="entry name" value="sortase_srtB"/>
    <property type="match status" value="1"/>
</dbReference>
<dbReference type="GO" id="GO:0016787">
    <property type="term" value="F:hydrolase activity"/>
    <property type="evidence" value="ECO:0007669"/>
    <property type="project" value="UniProtKB-KW"/>
</dbReference>
<keyword evidence="3" id="KW-0732">Signal</keyword>
<keyword evidence="1" id="KW-0378">Hydrolase</keyword>
<sequence length="256" mass="29582">MKKKRIASILLLLAVVLAAAAGIKTYVDYQVRAAAEREYESLAELARQTEARVETETPIESEPEETEAPYVSPIQFDELKEINPDIVGWLKVEGTEIDYPIVQTGNNETYLNTDFEGKKSVAGAIYLDYESEPDFSGRHNIIYGHNMKNGSMFKDIVKYKDEEYFMEHQDITVYTPEREYHLRPMSVLYTEPTGMRRKTKFATEESFQAYVEEMTKGCSFAQIPEKPLEQLWSFITCSYEFNDARTILYAYEVTEE</sequence>
<dbReference type="RefSeq" id="WP_118042750.1">
    <property type="nucleotide sequence ID" value="NZ_BQNJ01000001.1"/>
</dbReference>
<evidence type="ECO:0000256" key="1">
    <source>
        <dbReference type="ARBA" id="ARBA00022801"/>
    </source>
</evidence>
<accession>A0AA37JMW9</accession>
<dbReference type="CDD" id="cd05826">
    <property type="entry name" value="Sortase_B"/>
    <property type="match status" value="1"/>
</dbReference>
<dbReference type="AlphaFoldDB" id="A0AA37JMW9"/>
<evidence type="ECO:0008006" key="6">
    <source>
        <dbReference type="Google" id="ProtNLM"/>
    </source>
</evidence>
<dbReference type="Proteomes" id="UP001055091">
    <property type="component" value="Unassembled WGS sequence"/>
</dbReference>
<feature type="active site" description="Proton donor/acceptor" evidence="2">
    <location>
        <position position="145"/>
    </location>
</feature>
<comment type="caution">
    <text evidence="4">The sequence shown here is derived from an EMBL/GenBank/DDBJ whole genome shotgun (WGS) entry which is preliminary data.</text>
</comment>
<dbReference type="SUPFAM" id="SSF63817">
    <property type="entry name" value="Sortase"/>
    <property type="match status" value="1"/>
</dbReference>